<feature type="transmembrane region" description="Helical" evidence="1">
    <location>
        <begin position="79"/>
        <end position="98"/>
    </location>
</feature>
<dbReference type="EMBL" id="LN681225">
    <property type="protein sequence ID" value="CEK10984.1"/>
    <property type="molecule type" value="Genomic_DNA"/>
</dbReference>
<keyword evidence="1" id="KW-0812">Transmembrane</keyword>
<dbReference type="HOGENOM" id="CLU_975889_0_0_6"/>
<feature type="transmembrane region" description="Helical" evidence="1">
    <location>
        <begin position="105"/>
        <end position="129"/>
    </location>
</feature>
<feature type="transmembrane region" description="Helical" evidence="1">
    <location>
        <begin position="251"/>
        <end position="269"/>
    </location>
</feature>
<sequence>MIPLIVILYMLLASIFPLSSYLLSLSFFGVTHIFYELSYIYKHLAHKLPRAFIILVVGALLLLLMIKTIAIFLSIPYSLLLIIEFSFILILMTIACYFKTTFLTVLILLLFMVGIIVNPVILFMCLAFLHNLTPWGFLVAENAAHKAWIVFIICPLIVFFMSLFLAIDPGFYSLSKVNLYLSHYLVTEHINAFMFACFATAVYLQLIHYHYVIKILPSFCKTPIKLPGVVIGVFLIMGLIFLCNFQESKKFYSLIAMFHAYLEIPLLLYCLPRKENKLNSAVLLD</sequence>
<dbReference type="Proteomes" id="UP000032803">
    <property type="component" value="Chromosome I"/>
</dbReference>
<dbReference type="KEGG" id="lha:LHA_1954"/>
<proteinExistence type="predicted"/>
<dbReference type="RefSeq" id="WP_147292334.1">
    <property type="nucleotide sequence ID" value="NZ_LN681225.1"/>
</dbReference>
<feature type="transmembrane region" description="Helical" evidence="1">
    <location>
        <begin position="6"/>
        <end position="30"/>
    </location>
</feature>
<dbReference type="OrthoDB" id="5653703at2"/>
<dbReference type="AlphaFoldDB" id="A0A0A8UW40"/>
<feature type="transmembrane region" description="Helical" evidence="1">
    <location>
        <begin position="51"/>
        <end position="73"/>
    </location>
</feature>
<feature type="transmembrane region" description="Helical" evidence="1">
    <location>
        <begin position="192"/>
        <end position="212"/>
    </location>
</feature>
<keyword evidence="1" id="KW-0472">Membrane</keyword>
<reference evidence="3" key="1">
    <citation type="submission" date="2014-09" db="EMBL/GenBank/DDBJ databases">
        <authorList>
            <person name="Gomez-Valero L."/>
        </authorList>
    </citation>
    <scope>NUCLEOTIDE SEQUENCE [LARGE SCALE GENOMIC DNA]</scope>
    <source>
        <strain evidence="3">ATCC35250</strain>
    </source>
</reference>
<feature type="transmembrane region" description="Helical" evidence="1">
    <location>
        <begin position="224"/>
        <end position="244"/>
    </location>
</feature>
<evidence type="ECO:0000313" key="3">
    <source>
        <dbReference type="Proteomes" id="UP000032803"/>
    </source>
</evidence>
<feature type="transmembrane region" description="Helical" evidence="1">
    <location>
        <begin position="149"/>
        <end position="171"/>
    </location>
</feature>
<evidence type="ECO:0000256" key="1">
    <source>
        <dbReference type="SAM" id="Phobius"/>
    </source>
</evidence>
<gene>
    <name evidence="2" type="ORF">LHA_1954</name>
</gene>
<keyword evidence="1" id="KW-1133">Transmembrane helix</keyword>
<accession>A0A0A8UW40</accession>
<protein>
    <submittedName>
        <fullName evidence="2">Uncharacterized protein</fullName>
    </submittedName>
</protein>
<organism evidence="2 3">
    <name type="scientific">Legionella hackeliae</name>
    <dbReference type="NCBI Taxonomy" id="449"/>
    <lineage>
        <taxon>Bacteria</taxon>
        <taxon>Pseudomonadati</taxon>
        <taxon>Pseudomonadota</taxon>
        <taxon>Gammaproteobacteria</taxon>
        <taxon>Legionellales</taxon>
        <taxon>Legionellaceae</taxon>
        <taxon>Legionella</taxon>
    </lineage>
</organism>
<dbReference type="PATRIC" id="fig|449.7.peg.2182"/>
<evidence type="ECO:0000313" key="2">
    <source>
        <dbReference type="EMBL" id="CEK10984.1"/>
    </source>
</evidence>
<keyword evidence="3" id="KW-1185">Reference proteome</keyword>
<name>A0A0A8UW40_LEGHA</name>